<protein>
    <submittedName>
        <fullName evidence="1">Uncharacterized protein</fullName>
    </submittedName>
</protein>
<dbReference type="InterPro" id="IPR029045">
    <property type="entry name" value="ClpP/crotonase-like_dom_sf"/>
</dbReference>
<comment type="caution">
    <text evidence="1">The sequence shown here is derived from an EMBL/GenBank/DDBJ whole genome shotgun (WGS) entry which is preliminary data.</text>
</comment>
<dbReference type="Gene3D" id="3.90.226.10">
    <property type="entry name" value="2-enoyl-CoA Hydratase, Chain A, domain 1"/>
    <property type="match status" value="1"/>
</dbReference>
<keyword evidence="2" id="KW-1185">Reference proteome</keyword>
<evidence type="ECO:0000313" key="1">
    <source>
        <dbReference type="EMBL" id="MBR0652008.1"/>
    </source>
</evidence>
<dbReference type="RefSeq" id="WP_211870726.1">
    <property type="nucleotide sequence ID" value="NZ_JAAEDI010000023.1"/>
</dbReference>
<gene>
    <name evidence="1" type="ORF">GXW78_20255</name>
</gene>
<evidence type="ECO:0000313" key="2">
    <source>
        <dbReference type="Proteomes" id="UP000698752"/>
    </source>
</evidence>
<name>A0ABS5ELV5_9PROT</name>
<dbReference type="Proteomes" id="UP000698752">
    <property type="component" value="Unassembled WGS sequence"/>
</dbReference>
<dbReference type="SUPFAM" id="SSF52096">
    <property type="entry name" value="ClpP/crotonase"/>
    <property type="match status" value="1"/>
</dbReference>
<dbReference type="EMBL" id="JAAEDI010000023">
    <property type="protein sequence ID" value="MBR0652008.1"/>
    <property type="molecule type" value="Genomic_DNA"/>
</dbReference>
<proteinExistence type="predicted"/>
<organism evidence="1 2">
    <name type="scientific">Neoroseomonas terrae</name>
    <dbReference type="NCBI Taxonomy" id="424799"/>
    <lineage>
        <taxon>Bacteria</taxon>
        <taxon>Pseudomonadati</taxon>
        <taxon>Pseudomonadota</taxon>
        <taxon>Alphaproteobacteria</taxon>
        <taxon>Acetobacterales</taxon>
        <taxon>Acetobacteraceae</taxon>
        <taxon>Neoroseomonas</taxon>
    </lineage>
</organism>
<accession>A0ABS5ELV5</accession>
<reference evidence="2" key="1">
    <citation type="journal article" date="2021" name="Syst. Appl. Microbiol.">
        <title>Roseomonas hellenica sp. nov., isolated from roots of wild-growing Alkanna tinctoria.</title>
        <authorList>
            <person name="Rat A."/>
            <person name="Naranjo H.D."/>
            <person name="Lebbe L."/>
            <person name="Cnockaert M."/>
            <person name="Krigas N."/>
            <person name="Grigoriadou K."/>
            <person name="Maloupa E."/>
            <person name="Willems A."/>
        </authorList>
    </citation>
    <scope>NUCLEOTIDE SEQUENCE [LARGE SCALE GENOMIC DNA]</scope>
    <source>
        <strain evidence="2">LMG 31159</strain>
    </source>
</reference>
<sequence length="97" mass="10707">MGNDERMSAQTTLRISLVTEIVQTREELVARAHEIASIIAAKPAAAIQGSVRAIWEALDMPRHAATANALKYTQLGNPIGRAEVDRWSASKAKWRLR</sequence>